<proteinExistence type="predicted"/>
<accession>A0A6S7IRD9</accession>
<feature type="non-terminal residue" evidence="1">
    <location>
        <position position="1"/>
    </location>
</feature>
<dbReference type="EMBL" id="CACRXK020006060">
    <property type="protein sequence ID" value="CAB4008222.1"/>
    <property type="molecule type" value="Genomic_DNA"/>
</dbReference>
<evidence type="ECO:0000313" key="1">
    <source>
        <dbReference type="EMBL" id="CAB4008222.1"/>
    </source>
</evidence>
<organism evidence="1 2">
    <name type="scientific">Paramuricea clavata</name>
    <name type="common">Red gorgonian</name>
    <name type="synonym">Violescent sea-whip</name>
    <dbReference type="NCBI Taxonomy" id="317549"/>
    <lineage>
        <taxon>Eukaryota</taxon>
        <taxon>Metazoa</taxon>
        <taxon>Cnidaria</taxon>
        <taxon>Anthozoa</taxon>
        <taxon>Octocorallia</taxon>
        <taxon>Malacalcyonacea</taxon>
        <taxon>Plexauridae</taxon>
        <taxon>Paramuricea</taxon>
    </lineage>
</organism>
<dbReference type="Proteomes" id="UP001152795">
    <property type="component" value="Unassembled WGS sequence"/>
</dbReference>
<sequence>IVVVWSTRVTAIEAKLNENSGATSQYSGEFDDDQLSIHPSDSPKEFDNINIVVNNPAFEAPLAGSLPPLDGVEPTNINEITNPNVVVSEEGT</sequence>
<keyword evidence="2" id="KW-1185">Reference proteome</keyword>
<reference evidence="1" key="1">
    <citation type="submission" date="2020-04" db="EMBL/GenBank/DDBJ databases">
        <authorList>
            <person name="Alioto T."/>
            <person name="Alioto T."/>
            <person name="Gomez Garrido J."/>
        </authorList>
    </citation>
    <scope>NUCLEOTIDE SEQUENCE</scope>
    <source>
        <strain evidence="1">A484AB</strain>
    </source>
</reference>
<evidence type="ECO:0000313" key="2">
    <source>
        <dbReference type="Proteomes" id="UP001152795"/>
    </source>
</evidence>
<gene>
    <name evidence="1" type="ORF">PACLA_8A087763</name>
</gene>
<name>A0A6S7IRD9_PARCT</name>
<protein>
    <submittedName>
        <fullName evidence="1">Uncharacterized protein</fullName>
    </submittedName>
</protein>
<dbReference type="AlphaFoldDB" id="A0A6S7IRD9"/>
<comment type="caution">
    <text evidence="1">The sequence shown here is derived from an EMBL/GenBank/DDBJ whole genome shotgun (WGS) entry which is preliminary data.</text>
</comment>